<feature type="binding site" evidence="6">
    <location>
        <position position="335"/>
    </location>
    <ligand>
        <name>[4Fe-4S] cluster</name>
        <dbReference type="ChEBI" id="CHEBI:49883"/>
        <note>4Fe-4S-S-AdoMet</note>
    </ligand>
</feature>
<evidence type="ECO:0000256" key="5">
    <source>
        <dbReference type="ARBA" id="ARBA00023014"/>
    </source>
</evidence>
<sequence>MPLVQLRRSAGAAPRDLTAFLPTTREEMRARGWDALDILIVNGDAYVDHPAFGAAIIGRFLEGRGFRVGIISQPRYQDPSDLLRMGAPRLMVGVTAGNLDSMLNKLTAQKKVRSEDQYSPGGQVGLRPNRASIVYANLCRQAFPGVPIVLGGIEASLRRIAHYDYWSDQVRRSVLLDAKADLLIYGMGEKAVWEVADRLRRGEPIRSIRDVRGTAIPLRKGEWEHIEGSRYVQDGRTVILPSHEEVAADRGAFAEMSRAFQFETNPGNARPLLQAHGAEAVYFNPPAFPLATEQMDALYDLPFTRVPHWSYEAPIPAYETVKHSVVTMRGCFGGCTFCSITEHEGRVIQSRSAESVLREVRALRRMDGFRGVLSDLGGPTANMYQMRCKDDAIERACRRLSCVHPEVCENLNTDHGPLLRLMKAVREEQGIKKVFIASGVRYDLAERSPEFIEELAAHHTGGQLSVAPEHSKKDVLDKMKKPGIESYERFAEQFRCASEEAGKNQFLVPYFISGHPGSTLRDMVDLAVYLKRNGMRPRQVQDFIPTPMSMAACMYHTGIDPLTREPVYTAKDLREKKLQKALLLYWDPAHHDEAREALIKAGRGDLIGTKPHCLVPPASGKGAPPRYLAKVRGERRGKPAGATHEARGERRGKPSDATHRRSR</sequence>
<dbReference type="InterPro" id="IPR020612">
    <property type="entry name" value="Methylthiotransferase_CS"/>
</dbReference>
<dbReference type="Gene3D" id="3.80.30.20">
    <property type="entry name" value="tm_1862 like domain"/>
    <property type="match status" value="1"/>
</dbReference>
<evidence type="ECO:0000256" key="1">
    <source>
        <dbReference type="ARBA" id="ARBA00022485"/>
    </source>
</evidence>
<organism evidence="9 10">
    <name type="scientific">Sorangium cellulosum</name>
    <name type="common">Polyangium cellulosum</name>
    <dbReference type="NCBI Taxonomy" id="56"/>
    <lineage>
        <taxon>Bacteria</taxon>
        <taxon>Pseudomonadati</taxon>
        <taxon>Myxococcota</taxon>
        <taxon>Polyangia</taxon>
        <taxon>Polyangiales</taxon>
        <taxon>Polyangiaceae</taxon>
        <taxon>Sorangium</taxon>
    </lineage>
</organism>
<feature type="binding site" evidence="6">
    <location>
        <position position="331"/>
    </location>
    <ligand>
        <name>[4Fe-4S] cluster</name>
        <dbReference type="ChEBI" id="CHEBI:49883"/>
        <note>4Fe-4S-S-AdoMet</note>
    </ligand>
</feature>
<dbReference type="InterPro" id="IPR006638">
    <property type="entry name" value="Elp3/MiaA/NifB-like_rSAM"/>
</dbReference>
<dbReference type="AlphaFoldDB" id="A0A4P2QBP0"/>
<evidence type="ECO:0000313" key="10">
    <source>
        <dbReference type="Proteomes" id="UP000295781"/>
    </source>
</evidence>
<dbReference type="SMART" id="SM00729">
    <property type="entry name" value="Elp3"/>
    <property type="match status" value="1"/>
</dbReference>
<dbReference type="InterPro" id="IPR024560">
    <property type="entry name" value="UPF0313_C"/>
</dbReference>
<dbReference type="PANTHER" id="PTHR32331:SF0">
    <property type="entry name" value="UPF0313 PROTEIN YGIQ"/>
    <property type="match status" value="1"/>
</dbReference>
<dbReference type="Proteomes" id="UP000295781">
    <property type="component" value="Chromosome"/>
</dbReference>
<dbReference type="SFLD" id="SFLDS00029">
    <property type="entry name" value="Radical_SAM"/>
    <property type="match status" value="1"/>
</dbReference>
<dbReference type="Pfam" id="PF11842">
    <property type="entry name" value="DUF3362"/>
    <property type="match status" value="1"/>
</dbReference>
<evidence type="ECO:0000256" key="2">
    <source>
        <dbReference type="ARBA" id="ARBA00022691"/>
    </source>
</evidence>
<dbReference type="InterPro" id="IPR058240">
    <property type="entry name" value="rSAM_sf"/>
</dbReference>
<dbReference type="InterPro" id="IPR007197">
    <property type="entry name" value="rSAM"/>
</dbReference>
<dbReference type="PROSITE" id="PS51918">
    <property type="entry name" value="RADICAL_SAM"/>
    <property type="match status" value="1"/>
</dbReference>
<dbReference type="Pfam" id="PF08497">
    <property type="entry name" value="Radical_SAM_N"/>
    <property type="match status" value="1"/>
</dbReference>
<evidence type="ECO:0000313" key="9">
    <source>
        <dbReference type="EMBL" id="AUX26738.1"/>
    </source>
</evidence>
<evidence type="ECO:0000256" key="7">
    <source>
        <dbReference type="SAM" id="MobiDB-lite"/>
    </source>
</evidence>
<comment type="cofactor">
    <cofactor evidence="6">
        <name>[4Fe-4S] cluster</name>
        <dbReference type="ChEBI" id="CHEBI:49883"/>
    </cofactor>
    <text evidence="6">Binds 1 [4Fe-4S] cluster. The cluster is coordinated with 3 cysteines and an exchangeable S-adenosyl-L-methionine.</text>
</comment>
<keyword evidence="5 6" id="KW-0411">Iron-sulfur</keyword>
<dbReference type="InterPro" id="IPR023404">
    <property type="entry name" value="rSAM_horseshoe"/>
</dbReference>
<feature type="compositionally biased region" description="Basic and acidic residues" evidence="7">
    <location>
        <begin position="644"/>
        <end position="663"/>
    </location>
</feature>
<evidence type="ECO:0000256" key="6">
    <source>
        <dbReference type="HAMAP-Rule" id="MF_01251"/>
    </source>
</evidence>
<feature type="domain" description="Radical SAM core" evidence="8">
    <location>
        <begin position="317"/>
        <end position="588"/>
    </location>
</feature>
<dbReference type="PANTHER" id="PTHR32331">
    <property type="entry name" value="UPF0313 PROTEIN YGIQ"/>
    <property type="match status" value="1"/>
</dbReference>
<dbReference type="Pfam" id="PF04055">
    <property type="entry name" value="Radical_SAM"/>
    <property type="match status" value="1"/>
</dbReference>
<dbReference type="RefSeq" id="WP_242515543.1">
    <property type="nucleotide sequence ID" value="NZ_CP012670.1"/>
</dbReference>
<dbReference type="SUPFAM" id="SSF102114">
    <property type="entry name" value="Radical SAM enzymes"/>
    <property type="match status" value="1"/>
</dbReference>
<dbReference type="GO" id="GO:0003824">
    <property type="term" value="F:catalytic activity"/>
    <property type="evidence" value="ECO:0007669"/>
    <property type="project" value="InterPro"/>
</dbReference>
<dbReference type="SFLD" id="SFLDG01082">
    <property type="entry name" value="B12-binding_domain_containing"/>
    <property type="match status" value="1"/>
</dbReference>
<proteinExistence type="inferred from homology"/>
<feature type="binding site" evidence="6">
    <location>
        <position position="338"/>
    </location>
    <ligand>
        <name>[4Fe-4S] cluster</name>
        <dbReference type="ChEBI" id="CHEBI:49883"/>
        <note>4Fe-4S-S-AdoMet</note>
    </ligand>
</feature>
<keyword evidence="3 6" id="KW-0479">Metal-binding</keyword>
<reference evidence="9 10" key="1">
    <citation type="submission" date="2015-09" db="EMBL/GenBank/DDBJ databases">
        <title>Sorangium comparison.</title>
        <authorList>
            <person name="Zaburannyi N."/>
            <person name="Bunk B."/>
            <person name="Overmann J."/>
            <person name="Mueller R."/>
        </authorList>
    </citation>
    <scope>NUCLEOTIDE SEQUENCE [LARGE SCALE GENOMIC DNA]</scope>
    <source>
        <strain evidence="9 10">So ceGT47</strain>
    </source>
</reference>
<dbReference type="GO" id="GO:0005506">
    <property type="term" value="F:iron ion binding"/>
    <property type="evidence" value="ECO:0007669"/>
    <property type="project" value="UniProtKB-UniRule"/>
</dbReference>
<dbReference type="NCBIfam" id="TIGR03904">
    <property type="entry name" value="SAM_YgiQ"/>
    <property type="match status" value="1"/>
</dbReference>
<feature type="region of interest" description="Disordered" evidence="7">
    <location>
        <begin position="612"/>
        <end position="663"/>
    </location>
</feature>
<keyword evidence="4 6" id="KW-0408">Iron</keyword>
<dbReference type="HAMAP" id="MF_01251">
    <property type="entry name" value="UPF0313"/>
    <property type="match status" value="1"/>
</dbReference>
<dbReference type="SFLD" id="SFLDG01069">
    <property type="entry name" value="UPF0313"/>
    <property type="match status" value="1"/>
</dbReference>
<comment type="similarity">
    <text evidence="6">Belongs to the UPF0313 family.</text>
</comment>
<dbReference type="GO" id="GO:0051539">
    <property type="term" value="F:4 iron, 4 sulfur cluster binding"/>
    <property type="evidence" value="ECO:0007669"/>
    <property type="project" value="UniProtKB-KW"/>
</dbReference>
<keyword evidence="1 6" id="KW-0004">4Fe-4S</keyword>
<gene>
    <name evidence="9" type="ORF">SOCEGT47_073080</name>
</gene>
<name>A0A4P2QBP0_SORCE</name>
<dbReference type="InterPro" id="IPR013704">
    <property type="entry name" value="UPF0313_N"/>
</dbReference>
<evidence type="ECO:0000256" key="3">
    <source>
        <dbReference type="ARBA" id="ARBA00022723"/>
    </source>
</evidence>
<dbReference type="InterPro" id="IPR022946">
    <property type="entry name" value="UPF0313"/>
</dbReference>
<dbReference type="PROSITE" id="PS01278">
    <property type="entry name" value="MTTASE_RADICAL"/>
    <property type="match status" value="1"/>
</dbReference>
<keyword evidence="2 6" id="KW-0949">S-adenosyl-L-methionine</keyword>
<evidence type="ECO:0000256" key="4">
    <source>
        <dbReference type="ARBA" id="ARBA00023004"/>
    </source>
</evidence>
<dbReference type="EMBL" id="CP012670">
    <property type="protein sequence ID" value="AUX26738.1"/>
    <property type="molecule type" value="Genomic_DNA"/>
</dbReference>
<accession>A0A4P2QBP0</accession>
<protein>
    <recommendedName>
        <fullName evidence="8">Radical SAM core domain-containing protein</fullName>
    </recommendedName>
</protein>
<evidence type="ECO:0000259" key="8">
    <source>
        <dbReference type="PROSITE" id="PS51918"/>
    </source>
</evidence>